<dbReference type="PROSITE" id="PS50871">
    <property type="entry name" value="C1Q"/>
    <property type="match status" value="1"/>
</dbReference>
<gene>
    <name evidence="4" type="ORF">KUTeg_000197</name>
</gene>
<dbReference type="InterPro" id="IPR001073">
    <property type="entry name" value="C1q_dom"/>
</dbReference>
<accession>A0ABQ9FWW0</accession>
<keyword evidence="2" id="KW-0964">Secreted</keyword>
<dbReference type="EMBL" id="JARBDR010000018">
    <property type="protein sequence ID" value="KAJ8321726.1"/>
    <property type="molecule type" value="Genomic_DNA"/>
</dbReference>
<comment type="caution">
    <text evidence="4">The sequence shown here is derived from an EMBL/GenBank/DDBJ whole genome shotgun (WGS) entry which is preliminary data.</text>
</comment>
<sequence>MVHLHPPAVSFSAGKAATSTNRGVIKFENVLTNEGSGYNKDTGKFTAPYDGVYLFTWTIITRQKEAVATELYVNNVFKGYLFADARDATGIMDDSASNTLIVKMTRYDSLFHTLIRTHDASTHVSPHTHLECTFYHLYINVYS</sequence>
<reference evidence="4 5" key="1">
    <citation type="submission" date="2022-12" db="EMBL/GenBank/DDBJ databases">
        <title>Chromosome-level genome of Tegillarca granosa.</title>
        <authorList>
            <person name="Kim J."/>
        </authorList>
    </citation>
    <scope>NUCLEOTIDE SEQUENCE [LARGE SCALE GENOMIC DNA]</scope>
    <source>
        <strain evidence="4">Teg-2019</strain>
        <tissue evidence="4">Adductor muscle</tissue>
    </source>
</reference>
<keyword evidence="5" id="KW-1185">Reference proteome</keyword>
<feature type="domain" description="C1q" evidence="3">
    <location>
        <begin position="4"/>
        <end position="143"/>
    </location>
</feature>
<dbReference type="Pfam" id="PF00386">
    <property type="entry name" value="C1q"/>
    <property type="match status" value="1"/>
</dbReference>
<evidence type="ECO:0000256" key="1">
    <source>
        <dbReference type="ARBA" id="ARBA00004613"/>
    </source>
</evidence>
<evidence type="ECO:0000259" key="3">
    <source>
        <dbReference type="PROSITE" id="PS50871"/>
    </source>
</evidence>
<organism evidence="4 5">
    <name type="scientific">Tegillarca granosa</name>
    <name type="common">Malaysian cockle</name>
    <name type="synonym">Anadara granosa</name>
    <dbReference type="NCBI Taxonomy" id="220873"/>
    <lineage>
        <taxon>Eukaryota</taxon>
        <taxon>Metazoa</taxon>
        <taxon>Spiralia</taxon>
        <taxon>Lophotrochozoa</taxon>
        <taxon>Mollusca</taxon>
        <taxon>Bivalvia</taxon>
        <taxon>Autobranchia</taxon>
        <taxon>Pteriomorphia</taxon>
        <taxon>Arcoida</taxon>
        <taxon>Arcoidea</taxon>
        <taxon>Arcidae</taxon>
        <taxon>Tegillarca</taxon>
    </lineage>
</organism>
<evidence type="ECO:0000256" key="2">
    <source>
        <dbReference type="ARBA" id="ARBA00022525"/>
    </source>
</evidence>
<dbReference type="PANTHER" id="PTHR15427:SF50">
    <property type="entry name" value="COMPLEMENT C1Q TUMOR NECROSIS FACTOR-RELATED PROTEIN 2-LIKE"/>
    <property type="match status" value="1"/>
</dbReference>
<dbReference type="Gene3D" id="2.60.120.40">
    <property type="match status" value="1"/>
</dbReference>
<dbReference type="Proteomes" id="UP001217089">
    <property type="component" value="Unassembled WGS sequence"/>
</dbReference>
<dbReference type="SMART" id="SM00110">
    <property type="entry name" value="C1Q"/>
    <property type="match status" value="1"/>
</dbReference>
<dbReference type="SUPFAM" id="SSF49842">
    <property type="entry name" value="TNF-like"/>
    <property type="match status" value="1"/>
</dbReference>
<dbReference type="PANTHER" id="PTHR15427">
    <property type="entry name" value="EMILIN ELASTIN MICROFIBRIL INTERFACE-LOCATED PROTEIN ELASTIN MICROFIBRIL INTERFACER"/>
    <property type="match status" value="1"/>
</dbReference>
<dbReference type="InterPro" id="IPR008983">
    <property type="entry name" value="Tumour_necrosis_fac-like_dom"/>
</dbReference>
<evidence type="ECO:0000313" key="5">
    <source>
        <dbReference type="Proteomes" id="UP001217089"/>
    </source>
</evidence>
<comment type="subcellular location">
    <subcellularLocation>
        <location evidence="1">Secreted</location>
    </subcellularLocation>
</comment>
<dbReference type="InterPro" id="IPR050392">
    <property type="entry name" value="Collagen/C1q_domain"/>
</dbReference>
<dbReference type="PRINTS" id="PR00007">
    <property type="entry name" value="COMPLEMNTC1Q"/>
</dbReference>
<name>A0ABQ9FWW0_TEGGR</name>
<protein>
    <recommendedName>
        <fullName evidence="3">C1q domain-containing protein</fullName>
    </recommendedName>
</protein>
<proteinExistence type="predicted"/>
<evidence type="ECO:0000313" key="4">
    <source>
        <dbReference type="EMBL" id="KAJ8321726.1"/>
    </source>
</evidence>